<dbReference type="PANTHER" id="PTHR43861">
    <property type="entry name" value="TRANS-ACONITATE 2-METHYLTRANSFERASE-RELATED"/>
    <property type="match status" value="1"/>
</dbReference>
<dbReference type="Pfam" id="PF13649">
    <property type="entry name" value="Methyltransf_25"/>
    <property type="match status" value="1"/>
</dbReference>
<feature type="domain" description="Methyltransferase" evidence="3">
    <location>
        <begin position="55"/>
        <end position="151"/>
    </location>
</feature>
<keyword evidence="2" id="KW-0808">Transferase</keyword>
<evidence type="ECO:0000256" key="1">
    <source>
        <dbReference type="ARBA" id="ARBA00022603"/>
    </source>
</evidence>
<dbReference type="EMBL" id="BAABEZ010000024">
    <property type="protein sequence ID" value="GAA4457691.1"/>
    <property type="molecule type" value="Genomic_DNA"/>
</dbReference>
<dbReference type="InterPro" id="IPR029063">
    <property type="entry name" value="SAM-dependent_MTases_sf"/>
</dbReference>
<comment type="caution">
    <text evidence="4">The sequence shown here is derived from an EMBL/GenBank/DDBJ whole genome shotgun (WGS) entry which is preliminary data.</text>
</comment>
<name>A0ABP8MXB0_9BACT</name>
<dbReference type="InterPro" id="IPR041698">
    <property type="entry name" value="Methyltransf_25"/>
</dbReference>
<keyword evidence="5" id="KW-1185">Reference proteome</keyword>
<gene>
    <name evidence="4" type="ORF">GCM10023092_24790</name>
</gene>
<proteinExistence type="predicted"/>
<sequence>MSDNKKLQEEQVNAAFSKQSPIFDQIDEQNQLILWIRNRVQQEVMQHIPPAAHLLELNCGTGIDALFFASQGIRVKATDNAPGMISELKRKVDQKGLQDQVSVQRCSFNELEQLGSDTQYDYVFSNFGGLNCTKRLDKVLHDVDRLLKPGGRCTLVIMPRICLWEMGMVFKGYFRTAFRRLRPGGTNAKVEGLPFQCYYYSPSYITKHLGSSFRLIALKGLSVTVPPPFIEHFCERHPGLFRRLEKLENKLWDKAPFNRWGDHFMITMEKRKS</sequence>
<dbReference type="Gene3D" id="3.40.50.150">
    <property type="entry name" value="Vaccinia Virus protein VP39"/>
    <property type="match status" value="1"/>
</dbReference>
<dbReference type="PANTHER" id="PTHR43861:SF1">
    <property type="entry name" value="TRANS-ACONITATE 2-METHYLTRANSFERASE"/>
    <property type="match status" value="1"/>
</dbReference>
<dbReference type="GO" id="GO:0008168">
    <property type="term" value="F:methyltransferase activity"/>
    <property type="evidence" value="ECO:0007669"/>
    <property type="project" value="UniProtKB-KW"/>
</dbReference>
<dbReference type="GO" id="GO:0032259">
    <property type="term" value="P:methylation"/>
    <property type="evidence" value="ECO:0007669"/>
    <property type="project" value="UniProtKB-KW"/>
</dbReference>
<reference evidence="5" key="1">
    <citation type="journal article" date="2019" name="Int. J. Syst. Evol. Microbiol.">
        <title>The Global Catalogue of Microorganisms (GCM) 10K type strain sequencing project: providing services to taxonomists for standard genome sequencing and annotation.</title>
        <authorList>
            <consortium name="The Broad Institute Genomics Platform"/>
            <consortium name="The Broad Institute Genome Sequencing Center for Infectious Disease"/>
            <person name="Wu L."/>
            <person name="Ma J."/>
        </authorList>
    </citation>
    <scope>NUCLEOTIDE SEQUENCE [LARGE SCALE GENOMIC DNA]</scope>
    <source>
        <strain evidence="5">JCM 31921</strain>
    </source>
</reference>
<evidence type="ECO:0000313" key="4">
    <source>
        <dbReference type="EMBL" id="GAA4457691.1"/>
    </source>
</evidence>
<evidence type="ECO:0000256" key="2">
    <source>
        <dbReference type="ARBA" id="ARBA00022679"/>
    </source>
</evidence>
<evidence type="ECO:0000313" key="5">
    <source>
        <dbReference type="Proteomes" id="UP001501410"/>
    </source>
</evidence>
<dbReference type="CDD" id="cd02440">
    <property type="entry name" value="AdoMet_MTases"/>
    <property type="match status" value="1"/>
</dbReference>
<dbReference type="SUPFAM" id="SSF53335">
    <property type="entry name" value="S-adenosyl-L-methionine-dependent methyltransferases"/>
    <property type="match status" value="1"/>
</dbReference>
<dbReference type="RefSeq" id="WP_344827638.1">
    <property type="nucleotide sequence ID" value="NZ_BAABEZ010000024.1"/>
</dbReference>
<evidence type="ECO:0000259" key="3">
    <source>
        <dbReference type="Pfam" id="PF13649"/>
    </source>
</evidence>
<protein>
    <submittedName>
        <fullName evidence="4">Class I SAM-dependent methyltransferase</fullName>
    </submittedName>
</protein>
<keyword evidence="1 4" id="KW-0489">Methyltransferase</keyword>
<dbReference type="Proteomes" id="UP001501410">
    <property type="component" value="Unassembled WGS sequence"/>
</dbReference>
<organism evidence="4 5">
    <name type="scientific">Rurimicrobium arvi</name>
    <dbReference type="NCBI Taxonomy" id="2049916"/>
    <lineage>
        <taxon>Bacteria</taxon>
        <taxon>Pseudomonadati</taxon>
        <taxon>Bacteroidota</taxon>
        <taxon>Chitinophagia</taxon>
        <taxon>Chitinophagales</taxon>
        <taxon>Chitinophagaceae</taxon>
        <taxon>Rurimicrobium</taxon>
    </lineage>
</organism>
<accession>A0ABP8MXB0</accession>